<reference evidence="1 2" key="1">
    <citation type="journal article" date="2019" name="Sci. Rep.">
        <title>Orb-weaving spider Araneus ventricosus genome elucidates the spidroin gene catalogue.</title>
        <authorList>
            <person name="Kono N."/>
            <person name="Nakamura H."/>
            <person name="Ohtoshi R."/>
            <person name="Moran D.A.P."/>
            <person name="Shinohara A."/>
            <person name="Yoshida Y."/>
            <person name="Fujiwara M."/>
            <person name="Mori M."/>
            <person name="Tomita M."/>
            <person name="Arakawa K."/>
        </authorList>
    </citation>
    <scope>NUCLEOTIDE SEQUENCE [LARGE SCALE GENOMIC DNA]</scope>
</reference>
<gene>
    <name evidence="1" type="ORF">AVEN_159727_1</name>
</gene>
<comment type="caution">
    <text evidence="1">The sequence shown here is derived from an EMBL/GenBank/DDBJ whole genome shotgun (WGS) entry which is preliminary data.</text>
</comment>
<dbReference type="OrthoDB" id="6435573at2759"/>
<dbReference type="PANTHER" id="PTHR46060:SF1">
    <property type="entry name" value="MARINER MOS1 TRANSPOSASE-LIKE PROTEIN"/>
    <property type="match status" value="1"/>
</dbReference>
<dbReference type="GO" id="GO:0003676">
    <property type="term" value="F:nucleic acid binding"/>
    <property type="evidence" value="ECO:0007669"/>
    <property type="project" value="InterPro"/>
</dbReference>
<dbReference type="AlphaFoldDB" id="A0A4Y2JV40"/>
<dbReference type="InterPro" id="IPR052709">
    <property type="entry name" value="Transposase-MT_Hybrid"/>
</dbReference>
<dbReference type="EMBL" id="BGPR01003868">
    <property type="protein sequence ID" value="GBM93359.1"/>
    <property type="molecule type" value="Genomic_DNA"/>
</dbReference>
<dbReference type="Gene3D" id="3.30.420.10">
    <property type="entry name" value="Ribonuclease H-like superfamily/Ribonuclease H"/>
    <property type="match status" value="1"/>
</dbReference>
<dbReference type="InterPro" id="IPR036397">
    <property type="entry name" value="RNaseH_sf"/>
</dbReference>
<keyword evidence="2" id="KW-1185">Reference proteome</keyword>
<evidence type="ECO:0008006" key="3">
    <source>
        <dbReference type="Google" id="ProtNLM"/>
    </source>
</evidence>
<evidence type="ECO:0000313" key="1">
    <source>
        <dbReference type="EMBL" id="GBM93359.1"/>
    </source>
</evidence>
<protein>
    <recommendedName>
        <fullName evidence="3">Histone-lysine N-methyltransferase SETMAR</fullName>
    </recommendedName>
</protein>
<organism evidence="1 2">
    <name type="scientific">Araneus ventricosus</name>
    <name type="common">Orbweaver spider</name>
    <name type="synonym">Epeira ventricosa</name>
    <dbReference type="NCBI Taxonomy" id="182803"/>
    <lineage>
        <taxon>Eukaryota</taxon>
        <taxon>Metazoa</taxon>
        <taxon>Ecdysozoa</taxon>
        <taxon>Arthropoda</taxon>
        <taxon>Chelicerata</taxon>
        <taxon>Arachnida</taxon>
        <taxon>Araneae</taxon>
        <taxon>Araneomorphae</taxon>
        <taxon>Entelegynae</taxon>
        <taxon>Araneoidea</taxon>
        <taxon>Araneidae</taxon>
        <taxon>Araneus</taxon>
    </lineage>
</organism>
<name>A0A4Y2JV40_ARAVE</name>
<dbReference type="Proteomes" id="UP000499080">
    <property type="component" value="Unassembled WGS sequence"/>
</dbReference>
<accession>A0A4Y2JV40</accession>
<dbReference type="PANTHER" id="PTHR46060">
    <property type="entry name" value="MARINER MOS1 TRANSPOSASE-LIKE PROTEIN"/>
    <property type="match status" value="1"/>
</dbReference>
<sequence>MGAEGPLADHKTARMAISLEGFCCDTKERIRRLGWERLDHPTYSPDLVPSDIHLFPTFKSALSGRHFRRNEEVLQSMKNFLRSLGADFYQGGFLKLISRYDKCINVGGEYRKNFLFCYAIVCFRL</sequence>
<proteinExistence type="predicted"/>
<evidence type="ECO:0000313" key="2">
    <source>
        <dbReference type="Proteomes" id="UP000499080"/>
    </source>
</evidence>